<dbReference type="SUPFAM" id="SSF55136">
    <property type="entry name" value="Probable bacterial effector-binding domain"/>
    <property type="match status" value="1"/>
</dbReference>
<name>A0A4Y2A063_ARAVE</name>
<gene>
    <name evidence="2" type="ORF">AVEN_127935_1</name>
</gene>
<dbReference type="InterPro" id="IPR011256">
    <property type="entry name" value="Reg_factor_effector_dom_sf"/>
</dbReference>
<accession>A0A4Y2A063</accession>
<evidence type="ECO:0000313" key="2">
    <source>
        <dbReference type="EMBL" id="GBL72696.1"/>
    </source>
</evidence>
<dbReference type="GO" id="GO:0020037">
    <property type="term" value="F:heme binding"/>
    <property type="evidence" value="ECO:0007669"/>
    <property type="project" value="TreeGrafter"/>
</dbReference>
<dbReference type="InterPro" id="IPR006917">
    <property type="entry name" value="SOUL_heme-bd"/>
</dbReference>
<keyword evidence="3" id="KW-1185">Reference proteome</keyword>
<comment type="similarity">
    <text evidence="1">Belongs to the HEBP family.</text>
</comment>
<evidence type="ECO:0000256" key="1">
    <source>
        <dbReference type="ARBA" id="ARBA00009817"/>
    </source>
</evidence>
<reference evidence="2 3" key="1">
    <citation type="journal article" date="2019" name="Sci. Rep.">
        <title>Orb-weaving spider Araneus ventricosus genome elucidates the spidroin gene catalogue.</title>
        <authorList>
            <person name="Kono N."/>
            <person name="Nakamura H."/>
            <person name="Ohtoshi R."/>
            <person name="Moran D.A.P."/>
            <person name="Shinohara A."/>
            <person name="Yoshida Y."/>
            <person name="Fujiwara M."/>
            <person name="Mori M."/>
            <person name="Tomita M."/>
            <person name="Arakawa K."/>
        </authorList>
    </citation>
    <scope>NUCLEOTIDE SEQUENCE [LARGE SCALE GENOMIC DNA]</scope>
</reference>
<protein>
    <submittedName>
        <fullName evidence="2">Uncharacterized protein</fullName>
    </submittedName>
</protein>
<dbReference type="Gene3D" id="3.20.80.10">
    <property type="entry name" value="Regulatory factor, effector binding domain"/>
    <property type="match status" value="1"/>
</dbReference>
<dbReference type="PANTHER" id="PTHR11220:SF1">
    <property type="entry name" value="HEME-BINDING PROTEIN 2"/>
    <property type="match status" value="1"/>
</dbReference>
<comment type="caution">
    <text evidence="2">The sequence shown here is derived from an EMBL/GenBank/DDBJ whole genome shotgun (WGS) entry which is preliminary data.</text>
</comment>
<sequence>MKSYALHFITNKEMYLLAVSMWEFPEDRILRLSFGKQKQGVRAYIELIIYYRSTSGSTMKTNRCLDCSKKLYLLLSQVCLVFNNTSVAQLLFEELNTPKLHPRTFQLSPNQEFQVISQVLCEGLPCPEYTILQDHPYFIQQRSYQAFTVLRLTGPLICKFKYILNEGKRRMTNYMKGANNREQIYSQTLPLVIEVEHTGSKTTDPWCVMKFSADFYVPHYWGMIATPKEIYPDFKNFPDNLRVYVHTFNGDVENDLLMEIELFRRNLETLGLCYIKTKFYIAIYNIPHNPDDSRNELWFTKCSK</sequence>
<proteinExistence type="inferred from homology"/>
<organism evidence="2 3">
    <name type="scientific">Araneus ventricosus</name>
    <name type="common">Orbweaver spider</name>
    <name type="synonym">Epeira ventricosa</name>
    <dbReference type="NCBI Taxonomy" id="182803"/>
    <lineage>
        <taxon>Eukaryota</taxon>
        <taxon>Metazoa</taxon>
        <taxon>Ecdysozoa</taxon>
        <taxon>Arthropoda</taxon>
        <taxon>Chelicerata</taxon>
        <taxon>Arachnida</taxon>
        <taxon>Araneae</taxon>
        <taxon>Araneomorphae</taxon>
        <taxon>Entelegynae</taxon>
        <taxon>Araneoidea</taxon>
        <taxon>Araneidae</taxon>
        <taxon>Araneus</taxon>
    </lineage>
</organism>
<dbReference type="Pfam" id="PF04832">
    <property type="entry name" value="SOUL"/>
    <property type="match status" value="1"/>
</dbReference>
<dbReference type="OrthoDB" id="6414305at2759"/>
<dbReference type="AlphaFoldDB" id="A0A4Y2A063"/>
<dbReference type="PANTHER" id="PTHR11220">
    <property type="entry name" value="HEME-BINDING PROTEIN-RELATED"/>
    <property type="match status" value="1"/>
</dbReference>
<evidence type="ECO:0000313" key="3">
    <source>
        <dbReference type="Proteomes" id="UP000499080"/>
    </source>
</evidence>
<dbReference type="EMBL" id="BGPR01000002">
    <property type="protein sequence ID" value="GBL72696.1"/>
    <property type="molecule type" value="Genomic_DNA"/>
</dbReference>
<dbReference type="Proteomes" id="UP000499080">
    <property type="component" value="Unassembled WGS sequence"/>
</dbReference>